<evidence type="ECO:0008006" key="7">
    <source>
        <dbReference type="Google" id="ProtNLM"/>
    </source>
</evidence>
<name>A0ABD3JQY0_EUCGL</name>
<evidence type="ECO:0000256" key="2">
    <source>
        <dbReference type="ARBA" id="ARBA00023136"/>
    </source>
</evidence>
<comment type="subcellular location">
    <subcellularLocation>
        <location evidence="1">Membrane</location>
    </subcellularLocation>
</comment>
<sequence length="263" mass="28929">MAPPHSASTTAAMAYPASHPLPSRHQPDERNASDLPHRPHRPQPHASLSNPMRRCKSSVCCMVTAVMSILMVMPALILFFCIVSGPQYPTLSVAALIVSNLTTTAPNGATWKATFLAEKEGRCGNFFFRQVQCFVYYHWDVAHTLAVASAEPFELRGGARAVIDARMTTTERPEKEEEAVEDMDRERRSIGTVAVGLGLRMQGRYVFGPWWKKSYNRIEARCDNLRIAFANSTTEGSLVIEANSVTGDSSPFDSLPSCSYGGD</sequence>
<comment type="caution">
    <text evidence="5">The sequence shown here is derived from an EMBL/GenBank/DDBJ whole genome shotgun (WGS) entry which is preliminary data.</text>
</comment>
<dbReference type="PANTHER" id="PTHR31234:SF39">
    <property type="entry name" value="HARPIN-INDUCED PROTEIN 1 CONTAINING PROTEIN, EXPRESSED"/>
    <property type="match status" value="1"/>
</dbReference>
<keyword evidence="4" id="KW-0812">Transmembrane</keyword>
<reference evidence="5 6" key="1">
    <citation type="submission" date="2024-11" db="EMBL/GenBank/DDBJ databases">
        <title>Chromosome-level genome assembly of Eucalyptus globulus Labill. provides insights into its genome evolution.</title>
        <authorList>
            <person name="Li X."/>
        </authorList>
    </citation>
    <scope>NUCLEOTIDE SEQUENCE [LARGE SCALE GENOMIC DNA]</scope>
    <source>
        <strain evidence="5">CL2024</strain>
        <tissue evidence="5">Fresh tender leaves</tissue>
    </source>
</reference>
<feature type="transmembrane region" description="Helical" evidence="4">
    <location>
        <begin position="59"/>
        <end position="80"/>
    </location>
</feature>
<dbReference type="Proteomes" id="UP001634007">
    <property type="component" value="Unassembled WGS sequence"/>
</dbReference>
<evidence type="ECO:0000313" key="5">
    <source>
        <dbReference type="EMBL" id="KAL3729437.1"/>
    </source>
</evidence>
<accession>A0ABD3JQY0</accession>
<dbReference type="InterPro" id="IPR044839">
    <property type="entry name" value="NDR1-like"/>
</dbReference>
<keyword evidence="2 4" id="KW-0472">Membrane</keyword>
<keyword evidence="6" id="KW-1185">Reference proteome</keyword>
<organism evidence="5 6">
    <name type="scientific">Eucalyptus globulus</name>
    <name type="common">Tasmanian blue gum</name>
    <dbReference type="NCBI Taxonomy" id="34317"/>
    <lineage>
        <taxon>Eukaryota</taxon>
        <taxon>Viridiplantae</taxon>
        <taxon>Streptophyta</taxon>
        <taxon>Embryophyta</taxon>
        <taxon>Tracheophyta</taxon>
        <taxon>Spermatophyta</taxon>
        <taxon>Magnoliopsida</taxon>
        <taxon>eudicotyledons</taxon>
        <taxon>Gunneridae</taxon>
        <taxon>Pentapetalae</taxon>
        <taxon>rosids</taxon>
        <taxon>malvids</taxon>
        <taxon>Myrtales</taxon>
        <taxon>Myrtaceae</taxon>
        <taxon>Myrtoideae</taxon>
        <taxon>Eucalypteae</taxon>
        <taxon>Eucalyptus</taxon>
    </lineage>
</organism>
<dbReference type="EMBL" id="JBJKBG010000007">
    <property type="protein sequence ID" value="KAL3729437.1"/>
    <property type="molecule type" value="Genomic_DNA"/>
</dbReference>
<feature type="compositionally biased region" description="Basic and acidic residues" evidence="3">
    <location>
        <begin position="25"/>
        <end position="37"/>
    </location>
</feature>
<protein>
    <recommendedName>
        <fullName evidence="7">Late embryogenesis abundant protein LEA-2 subgroup domain-containing protein</fullName>
    </recommendedName>
</protein>
<dbReference type="GO" id="GO:0016020">
    <property type="term" value="C:membrane"/>
    <property type="evidence" value="ECO:0007669"/>
    <property type="project" value="UniProtKB-SubCell"/>
</dbReference>
<dbReference type="PANTHER" id="PTHR31234">
    <property type="entry name" value="LATE EMBRYOGENESIS ABUNDANT (LEA) HYDROXYPROLINE-RICH GLYCOPROTEIN FAMILY"/>
    <property type="match status" value="1"/>
</dbReference>
<evidence type="ECO:0000256" key="4">
    <source>
        <dbReference type="SAM" id="Phobius"/>
    </source>
</evidence>
<keyword evidence="4" id="KW-1133">Transmembrane helix</keyword>
<gene>
    <name evidence="5" type="ORF">ACJRO7_026538</name>
</gene>
<feature type="region of interest" description="Disordered" evidence="3">
    <location>
        <begin position="1"/>
        <end position="51"/>
    </location>
</feature>
<proteinExistence type="predicted"/>
<dbReference type="AlphaFoldDB" id="A0ABD3JQY0"/>
<evidence type="ECO:0000313" key="6">
    <source>
        <dbReference type="Proteomes" id="UP001634007"/>
    </source>
</evidence>
<feature type="compositionally biased region" description="Polar residues" evidence="3">
    <location>
        <begin position="1"/>
        <end position="11"/>
    </location>
</feature>
<evidence type="ECO:0000256" key="1">
    <source>
        <dbReference type="ARBA" id="ARBA00004370"/>
    </source>
</evidence>
<evidence type="ECO:0000256" key="3">
    <source>
        <dbReference type="SAM" id="MobiDB-lite"/>
    </source>
</evidence>